<dbReference type="EMBL" id="CAJDYZ010004872">
    <property type="protein sequence ID" value="CAD1472017.1"/>
    <property type="molecule type" value="Genomic_DNA"/>
</dbReference>
<gene>
    <name evidence="3" type="ORF">MHI_LOCUS256802</name>
</gene>
<feature type="compositionally biased region" description="Basic residues" evidence="1">
    <location>
        <begin position="86"/>
        <end position="95"/>
    </location>
</feature>
<evidence type="ECO:0000313" key="4">
    <source>
        <dbReference type="Proteomes" id="UP000752696"/>
    </source>
</evidence>
<evidence type="ECO:0000259" key="2">
    <source>
        <dbReference type="SMART" id="SM00343"/>
    </source>
</evidence>
<dbReference type="InterPro" id="IPR001878">
    <property type="entry name" value="Znf_CCHC"/>
</dbReference>
<dbReference type="SUPFAM" id="SSF57756">
    <property type="entry name" value="Retrovirus zinc finger-like domains"/>
    <property type="match status" value="1"/>
</dbReference>
<protein>
    <recommendedName>
        <fullName evidence="2">CCHC-type domain-containing protein</fullName>
    </recommendedName>
</protein>
<feature type="domain" description="CCHC-type" evidence="2">
    <location>
        <begin position="605"/>
        <end position="621"/>
    </location>
</feature>
<organism evidence="3 4">
    <name type="scientific">Heterotrigona itama</name>
    <dbReference type="NCBI Taxonomy" id="395501"/>
    <lineage>
        <taxon>Eukaryota</taxon>
        <taxon>Metazoa</taxon>
        <taxon>Ecdysozoa</taxon>
        <taxon>Arthropoda</taxon>
        <taxon>Hexapoda</taxon>
        <taxon>Insecta</taxon>
        <taxon>Pterygota</taxon>
        <taxon>Neoptera</taxon>
        <taxon>Endopterygota</taxon>
        <taxon>Hymenoptera</taxon>
        <taxon>Apocrita</taxon>
        <taxon>Aculeata</taxon>
        <taxon>Apoidea</taxon>
        <taxon>Anthophila</taxon>
        <taxon>Apidae</taxon>
        <taxon>Heterotrigona</taxon>
    </lineage>
</organism>
<dbReference type="AlphaFoldDB" id="A0A6V7H1X1"/>
<feature type="region of interest" description="Disordered" evidence="1">
    <location>
        <begin position="1"/>
        <end position="96"/>
    </location>
</feature>
<evidence type="ECO:0000256" key="1">
    <source>
        <dbReference type="SAM" id="MobiDB-lite"/>
    </source>
</evidence>
<dbReference type="InterPro" id="IPR036875">
    <property type="entry name" value="Znf_CCHC_sf"/>
</dbReference>
<dbReference type="GO" id="GO:0003676">
    <property type="term" value="F:nucleic acid binding"/>
    <property type="evidence" value="ECO:0007669"/>
    <property type="project" value="InterPro"/>
</dbReference>
<accession>A0A6V7H1X1</accession>
<keyword evidence="4" id="KW-1185">Reference proteome</keyword>
<dbReference type="Proteomes" id="UP000752696">
    <property type="component" value="Unassembled WGS sequence"/>
</dbReference>
<name>A0A6V7H1X1_9HYME</name>
<dbReference type="OrthoDB" id="7617161at2759"/>
<feature type="region of interest" description="Disordered" evidence="1">
    <location>
        <begin position="347"/>
        <end position="370"/>
    </location>
</feature>
<dbReference type="GO" id="GO:0008270">
    <property type="term" value="F:zinc ion binding"/>
    <property type="evidence" value="ECO:0007669"/>
    <property type="project" value="InterPro"/>
</dbReference>
<feature type="domain" description="CCHC-type" evidence="2">
    <location>
        <begin position="628"/>
        <end position="644"/>
    </location>
</feature>
<comment type="caution">
    <text evidence="3">The sequence shown here is derived from an EMBL/GenBank/DDBJ whole genome shotgun (WGS) entry which is preliminary data.</text>
</comment>
<sequence>MGGSDKRKKKFTVQGRDTPVPVGVVGERAGHPRRLSVDCKASAGEVDPRPPLSEPTSGKKDECLGENRDTLHKAGPSSCTSLANRRSQHGSIRRKNALDLKLDRDFPPLTPVERDIEIGSEDPGSGTNLDGELVSPSVSYIKASGENFIVREDVLKGSGEEQSVFEGKEKDTKSVGHQKTIQLDLIMIYDFIIEKLAIFRHILEKICDANKQIYDYTRNDNTRNIASLKKSSETIRNQMKVMDVAVQEIMNLSTEIWKIYSTGNLVKFVLHNSDADAYFLAQVKKAMVRNAAVQTMAKRLERTDMCIQTDEAFCVHMVDKTDGEPREESKPQKEKESLFLTETVFKKKKDPVKKPQKDENPVQGKGAQGKYMPLRTENAETQSPLNLRNEKSELGKRSDTLLPQLDTVYIEVSKSRKKMKTAQASIAAFPLRRAQETNEKPLLKRKNEAIMVKVQKEADFKNIYRQVLDKAKDILRGTLRVRKTREGHVLFELNKESQSQKIAEEVKTAIGDTFQVNALRSITTLEVRNLDPFVEKEDVQRSFSEAFGITSVQEVKVKSLYSTYTGTLRGIIEVPNALLPRNIDGCRFRTGFNSAVVKVLPNVVRCFRCHNFGHISYVCKELSSGQERCRRCGSFEHRIVQCKQETRCFLCTEKGMKGHKVKHVAGSQICPCYKSVLQEARAGSQR</sequence>
<dbReference type="Gene3D" id="4.10.60.10">
    <property type="entry name" value="Zinc finger, CCHC-type"/>
    <property type="match status" value="1"/>
</dbReference>
<dbReference type="SMART" id="SM00343">
    <property type="entry name" value="ZnF_C2HC"/>
    <property type="match status" value="2"/>
</dbReference>
<feature type="compositionally biased region" description="Basic residues" evidence="1">
    <location>
        <begin position="1"/>
        <end position="11"/>
    </location>
</feature>
<feature type="compositionally biased region" description="Basic and acidic residues" evidence="1">
    <location>
        <begin position="57"/>
        <end position="72"/>
    </location>
</feature>
<evidence type="ECO:0000313" key="3">
    <source>
        <dbReference type="EMBL" id="CAD1472017.1"/>
    </source>
</evidence>
<reference evidence="3" key="1">
    <citation type="submission" date="2020-07" db="EMBL/GenBank/DDBJ databases">
        <authorList>
            <person name="Nazaruddin N."/>
        </authorList>
    </citation>
    <scope>NUCLEOTIDE SEQUENCE</scope>
</reference>
<proteinExistence type="predicted"/>